<gene>
    <name evidence="2" type="ORF">WN944_029556</name>
</gene>
<dbReference type="Gene3D" id="3.30.420.10">
    <property type="entry name" value="Ribonuclease H-like superfamily/Ribonuclease H"/>
    <property type="match status" value="1"/>
</dbReference>
<dbReference type="Gene3D" id="3.40.50.450">
    <property type="match status" value="1"/>
</dbReference>
<organism evidence="2 3">
    <name type="scientific">Citrus x changshan-huyou</name>
    <dbReference type="NCBI Taxonomy" id="2935761"/>
    <lineage>
        <taxon>Eukaryota</taxon>
        <taxon>Viridiplantae</taxon>
        <taxon>Streptophyta</taxon>
        <taxon>Embryophyta</taxon>
        <taxon>Tracheophyta</taxon>
        <taxon>Spermatophyta</taxon>
        <taxon>Magnoliopsida</taxon>
        <taxon>eudicotyledons</taxon>
        <taxon>Gunneridae</taxon>
        <taxon>Pentapetalae</taxon>
        <taxon>rosids</taxon>
        <taxon>malvids</taxon>
        <taxon>Sapindales</taxon>
        <taxon>Rutaceae</taxon>
        <taxon>Aurantioideae</taxon>
        <taxon>Citrus</taxon>
    </lineage>
</organism>
<proteinExistence type="predicted"/>
<accession>A0AAP0LLH3</accession>
<dbReference type="AlphaFoldDB" id="A0AAP0LLH3"/>
<dbReference type="EMBL" id="JBCGBO010000025">
    <property type="protein sequence ID" value="KAK9177533.1"/>
    <property type="molecule type" value="Genomic_DNA"/>
</dbReference>
<evidence type="ECO:0000256" key="1">
    <source>
        <dbReference type="SAM" id="Coils"/>
    </source>
</evidence>
<feature type="coiled-coil region" evidence="1">
    <location>
        <begin position="502"/>
        <end position="549"/>
    </location>
</feature>
<dbReference type="SUPFAM" id="SSF53098">
    <property type="entry name" value="Ribonuclease H-like"/>
    <property type="match status" value="1"/>
</dbReference>
<keyword evidence="1" id="KW-0175">Coiled coil</keyword>
<evidence type="ECO:0000313" key="2">
    <source>
        <dbReference type="EMBL" id="KAK9177533.1"/>
    </source>
</evidence>
<keyword evidence="3" id="KW-1185">Reference proteome</keyword>
<dbReference type="Gene3D" id="2.40.70.10">
    <property type="entry name" value="Acid Proteases"/>
    <property type="match status" value="1"/>
</dbReference>
<sequence length="645" mass="73312">MGAIQWAILEVSTSWRQADNFQQWSLLRNIKRIKEVNEVHIGESSLEIKEVKEMVEGLSRQITSLTAAKSTEPHDHDLYLDQANVIGVMKKPSNYNPYSNTSPQQHGEVKAIMTLRKGKEVDNKVEILVIKITQIVLVNAKDSSSEKKEETNPREYVPKAPFPQRLAKGKKEKFTGNHTIENTLLDLGASVNLLPYSVFVKLGLRELHPTPVVLQLTDRSMKIPCGIVEDLLIQVDKFYFPVDFIVIDTQPVQDSRKHISIILGRHFLATADAHIQCKTENISVDEINALLDSTLSMDTNKWKSRVEQLAPSEKKLSPSSKSPPKLDLKPLLNTLEYAFFGEESTLPVIISSSLNDKQKDQIVRDVPQKVNFKTSFHSAMNKLVEVSTNEEHYTKEYDATKPNFSGRAFLCISGQVEISNQEIKHILEKMLRPDIKDWSLRLDDALWAYRMAFKTSIGMSHYRLVYGKACHLLVELEHCAYWAIKKFNFNMQQGSSERRLQLVELEEIRNDAYKNVKIYKQRMKLVSHAEALETQLREIEGGIHDIQLELEHSQIVFEKYPNGSYLNCVLSGFNYSKYKEFIEAAIDHGRSIAARKLQLVYGGGDRGLSKPVSKAAYIRGSQMLGIIPKTLRPLGCLSDSPTEKS</sequence>
<dbReference type="InterPro" id="IPR036397">
    <property type="entry name" value="RNaseH_sf"/>
</dbReference>
<reference evidence="2 3" key="1">
    <citation type="submission" date="2024-05" db="EMBL/GenBank/DDBJ databases">
        <title>Haplotype-resolved chromosome-level genome assembly of Huyou (Citrus changshanensis).</title>
        <authorList>
            <person name="Miao C."/>
            <person name="Chen W."/>
            <person name="Wu Y."/>
            <person name="Wang L."/>
            <person name="Zhao S."/>
            <person name="Grierson D."/>
            <person name="Xu C."/>
            <person name="Chen K."/>
        </authorList>
    </citation>
    <scope>NUCLEOTIDE SEQUENCE [LARGE SCALE GENOMIC DNA]</scope>
    <source>
        <strain evidence="2">01-14</strain>
        <tissue evidence="2">Leaf</tissue>
    </source>
</reference>
<protein>
    <submittedName>
        <fullName evidence="2">Uncharacterized protein</fullName>
    </submittedName>
</protein>
<comment type="caution">
    <text evidence="2">The sequence shown here is derived from an EMBL/GenBank/DDBJ whole genome shotgun (WGS) entry which is preliminary data.</text>
</comment>
<dbReference type="PANTHER" id="PTHR33067:SF32">
    <property type="entry name" value="ASPARTIC PEPTIDASE DDI1-TYPE DOMAIN-CONTAINING PROTEIN"/>
    <property type="match status" value="1"/>
</dbReference>
<evidence type="ECO:0000313" key="3">
    <source>
        <dbReference type="Proteomes" id="UP001428341"/>
    </source>
</evidence>
<name>A0AAP0LLH3_9ROSI</name>
<dbReference type="Proteomes" id="UP001428341">
    <property type="component" value="Unassembled WGS sequence"/>
</dbReference>
<dbReference type="SUPFAM" id="SSF102405">
    <property type="entry name" value="MCP/YpsA-like"/>
    <property type="match status" value="1"/>
</dbReference>
<dbReference type="GO" id="GO:0003676">
    <property type="term" value="F:nucleic acid binding"/>
    <property type="evidence" value="ECO:0007669"/>
    <property type="project" value="InterPro"/>
</dbReference>
<dbReference type="PANTHER" id="PTHR33067">
    <property type="entry name" value="RNA-DIRECTED DNA POLYMERASE-RELATED"/>
    <property type="match status" value="1"/>
</dbReference>
<dbReference type="CDD" id="cd00303">
    <property type="entry name" value="retropepsin_like"/>
    <property type="match status" value="1"/>
</dbReference>
<dbReference type="InterPro" id="IPR021109">
    <property type="entry name" value="Peptidase_aspartic_dom_sf"/>
</dbReference>
<dbReference type="InterPro" id="IPR012337">
    <property type="entry name" value="RNaseH-like_sf"/>
</dbReference>